<evidence type="ECO:0000313" key="3">
    <source>
        <dbReference type="WBParaSite" id="ACRNAN_scaffold1662.g25500.t1"/>
    </source>
</evidence>
<keyword evidence="1" id="KW-0472">Membrane</keyword>
<dbReference type="Proteomes" id="UP000887540">
    <property type="component" value="Unplaced"/>
</dbReference>
<dbReference type="AlphaFoldDB" id="A0A914D0S5"/>
<evidence type="ECO:0000313" key="2">
    <source>
        <dbReference type="Proteomes" id="UP000887540"/>
    </source>
</evidence>
<keyword evidence="1" id="KW-1133">Transmembrane helix</keyword>
<keyword evidence="1" id="KW-0812">Transmembrane</keyword>
<name>A0A914D0S5_9BILA</name>
<keyword evidence="2" id="KW-1185">Reference proteome</keyword>
<protein>
    <submittedName>
        <fullName evidence="3">Uncharacterized protein</fullName>
    </submittedName>
</protein>
<accession>A0A914D0S5</accession>
<sequence>MNELLAIIIIVVVCCAMFFAWLISMATCPDKMVNWISGAANSASGTASNESKELIVPQDDDDDESLCGKNIIGHNSNIFLQLSSSRKTSKKLSVVPEQDENLTVQSMRNQPRPSILQYQQHLQHQSPQISHSTDPNETIVEADVEQEPTFHEEVINEGEPEPCYDYQATISSTASSIELRSTTSPPPELPLRFSHVLHHSLGDVVHAV</sequence>
<dbReference type="WBParaSite" id="ACRNAN_scaffold1662.g25500.t1">
    <property type="protein sequence ID" value="ACRNAN_scaffold1662.g25500.t1"/>
    <property type="gene ID" value="ACRNAN_scaffold1662.g25500"/>
</dbReference>
<feature type="transmembrane region" description="Helical" evidence="1">
    <location>
        <begin position="6"/>
        <end position="23"/>
    </location>
</feature>
<organism evidence="2 3">
    <name type="scientific">Acrobeloides nanus</name>
    <dbReference type="NCBI Taxonomy" id="290746"/>
    <lineage>
        <taxon>Eukaryota</taxon>
        <taxon>Metazoa</taxon>
        <taxon>Ecdysozoa</taxon>
        <taxon>Nematoda</taxon>
        <taxon>Chromadorea</taxon>
        <taxon>Rhabditida</taxon>
        <taxon>Tylenchina</taxon>
        <taxon>Cephalobomorpha</taxon>
        <taxon>Cephaloboidea</taxon>
        <taxon>Cephalobidae</taxon>
        <taxon>Acrobeloides</taxon>
    </lineage>
</organism>
<proteinExistence type="predicted"/>
<evidence type="ECO:0000256" key="1">
    <source>
        <dbReference type="SAM" id="Phobius"/>
    </source>
</evidence>
<reference evidence="3" key="1">
    <citation type="submission" date="2022-11" db="UniProtKB">
        <authorList>
            <consortium name="WormBaseParasite"/>
        </authorList>
    </citation>
    <scope>IDENTIFICATION</scope>
</reference>